<dbReference type="PANTHER" id="PTHR47706">
    <property type="entry name" value="NMRA-LIKE FAMILY PROTEIN"/>
    <property type="match status" value="1"/>
</dbReference>
<dbReference type="InterPro" id="IPR008030">
    <property type="entry name" value="NmrA-like"/>
</dbReference>
<feature type="domain" description="NmrA-like" evidence="4">
    <location>
        <begin position="8"/>
        <end position="208"/>
    </location>
</feature>
<dbReference type="SUPFAM" id="SSF51735">
    <property type="entry name" value="NAD(P)-binding Rossmann-fold domains"/>
    <property type="match status" value="1"/>
</dbReference>
<keyword evidence="6" id="KW-1185">Reference proteome</keyword>
<dbReference type="EMBL" id="KV425571">
    <property type="protein sequence ID" value="KZT25506.1"/>
    <property type="molecule type" value="Genomic_DNA"/>
</dbReference>
<accession>A0A165SQD9</accession>
<dbReference type="Proteomes" id="UP000076761">
    <property type="component" value="Unassembled WGS sequence"/>
</dbReference>
<sequence length="315" mass="34425">MKSFALAGVGRMGEWVAEEFLKLKASGAISNVTILTRSSISGNATHEKLAKSGAQVTAVDYDVHDSLVSILTGVDAVVSTVPDRGHVVDHKLADAAKATGVKLFLPSEWGLYSKGVREGFYIAHDSIHKHLDKIGLPYTLVYTGMWSDSIFTPAFGWDVPAGKVTIVGEGNTPITWTTRRDAARFLAHILTTLQAERLAGKVISIEGDRKVRLSISAAENSRLRSEPQQTLNELVEAYTFRTGKKLEVTYTSLADQEKILRENSLHSYQAVLAWLLLAWERGAADLATSPDGLSNNLWPDWNPKSAVDAMIETHP</sequence>
<name>A0A165SQD9_9AGAM</name>
<dbReference type="Gene3D" id="3.90.25.10">
    <property type="entry name" value="UDP-galactose 4-epimerase, domain 1"/>
    <property type="match status" value="1"/>
</dbReference>
<evidence type="ECO:0000256" key="3">
    <source>
        <dbReference type="ARBA" id="ARBA00023002"/>
    </source>
</evidence>
<dbReference type="InParanoid" id="A0A165SQD9"/>
<reference evidence="5 6" key="1">
    <citation type="journal article" date="2016" name="Mol. Biol. Evol.">
        <title>Comparative Genomics of Early-Diverging Mushroom-Forming Fungi Provides Insights into the Origins of Lignocellulose Decay Capabilities.</title>
        <authorList>
            <person name="Nagy L.G."/>
            <person name="Riley R."/>
            <person name="Tritt A."/>
            <person name="Adam C."/>
            <person name="Daum C."/>
            <person name="Floudas D."/>
            <person name="Sun H."/>
            <person name="Yadav J.S."/>
            <person name="Pangilinan J."/>
            <person name="Larsson K.H."/>
            <person name="Matsuura K."/>
            <person name="Barry K."/>
            <person name="Labutti K."/>
            <person name="Kuo R."/>
            <person name="Ohm R.A."/>
            <person name="Bhattacharya S.S."/>
            <person name="Shirouzu T."/>
            <person name="Yoshinaga Y."/>
            <person name="Martin F.M."/>
            <person name="Grigoriev I.V."/>
            <person name="Hibbett D.S."/>
        </authorList>
    </citation>
    <scope>NUCLEOTIDE SEQUENCE [LARGE SCALE GENOMIC DNA]</scope>
    <source>
        <strain evidence="5 6">HHB14362 ss-1</strain>
    </source>
</reference>
<comment type="similarity">
    <text evidence="1">Belongs to the NmrA-type oxidoreductase family. Isoflavone reductase subfamily.</text>
</comment>
<dbReference type="Pfam" id="PF05368">
    <property type="entry name" value="NmrA"/>
    <property type="match status" value="1"/>
</dbReference>
<dbReference type="AlphaFoldDB" id="A0A165SQD9"/>
<dbReference type="Gene3D" id="3.40.50.720">
    <property type="entry name" value="NAD(P)-binding Rossmann-like Domain"/>
    <property type="match status" value="1"/>
</dbReference>
<organism evidence="5 6">
    <name type="scientific">Neolentinus lepideus HHB14362 ss-1</name>
    <dbReference type="NCBI Taxonomy" id="1314782"/>
    <lineage>
        <taxon>Eukaryota</taxon>
        <taxon>Fungi</taxon>
        <taxon>Dikarya</taxon>
        <taxon>Basidiomycota</taxon>
        <taxon>Agaricomycotina</taxon>
        <taxon>Agaricomycetes</taxon>
        <taxon>Gloeophyllales</taxon>
        <taxon>Gloeophyllaceae</taxon>
        <taxon>Neolentinus</taxon>
    </lineage>
</organism>
<keyword evidence="3" id="KW-0560">Oxidoreductase</keyword>
<dbReference type="STRING" id="1314782.A0A165SQD9"/>
<evidence type="ECO:0000256" key="1">
    <source>
        <dbReference type="ARBA" id="ARBA00005725"/>
    </source>
</evidence>
<protein>
    <submittedName>
        <fullName evidence="5">NAD-P-binding protein</fullName>
    </submittedName>
</protein>
<evidence type="ECO:0000256" key="2">
    <source>
        <dbReference type="ARBA" id="ARBA00022857"/>
    </source>
</evidence>
<dbReference type="InterPro" id="IPR051609">
    <property type="entry name" value="NmrA/Isoflavone_reductase-like"/>
</dbReference>
<dbReference type="InterPro" id="IPR036291">
    <property type="entry name" value="NAD(P)-bd_dom_sf"/>
</dbReference>
<evidence type="ECO:0000313" key="6">
    <source>
        <dbReference type="Proteomes" id="UP000076761"/>
    </source>
</evidence>
<evidence type="ECO:0000259" key="4">
    <source>
        <dbReference type="Pfam" id="PF05368"/>
    </source>
</evidence>
<dbReference type="OrthoDB" id="9974981at2759"/>
<evidence type="ECO:0000313" key="5">
    <source>
        <dbReference type="EMBL" id="KZT25506.1"/>
    </source>
</evidence>
<proteinExistence type="inferred from homology"/>
<gene>
    <name evidence="5" type="ORF">NEOLEDRAFT_1133471</name>
</gene>
<dbReference type="GO" id="GO:0016491">
    <property type="term" value="F:oxidoreductase activity"/>
    <property type="evidence" value="ECO:0007669"/>
    <property type="project" value="UniProtKB-KW"/>
</dbReference>
<keyword evidence="2" id="KW-0521">NADP</keyword>
<dbReference type="PANTHER" id="PTHR47706:SF4">
    <property type="entry name" value="NMRA-LIKE DOMAIN-CONTAINING PROTEIN"/>
    <property type="match status" value="1"/>
</dbReference>